<evidence type="ECO:0000313" key="7">
    <source>
        <dbReference type="Proteomes" id="UP000198661"/>
    </source>
</evidence>
<dbReference type="EMBL" id="FOOK01000006">
    <property type="protein sequence ID" value="SFF84571.1"/>
    <property type="molecule type" value="Genomic_DNA"/>
</dbReference>
<dbReference type="Proteomes" id="UP000198661">
    <property type="component" value="Unassembled WGS sequence"/>
</dbReference>
<dbReference type="GO" id="GO:0016887">
    <property type="term" value="F:ATP hydrolysis activity"/>
    <property type="evidence" value="ECO:0007669"/>
    <property type="project" value="InterPro"/>
</dbReference>
<reference evidence="6 7" key="1">
    <citation type="submission" date="2016-10" db="EMBL/GenBank/DDBJ databases">
        <authorList>
            <person name="de Groot N.N."/>
        </authorList>
    </citation>
    <scope>NUCLEOTIDE SEQUENCE [LARGE SCALE GENOMIC DNA]</scope>
    <source>
        <strain evidence="6 7">DSM 44945</strain>
    </source>
</reference>
<evidence type="ECO:0000313" key="6">
    <source>
        <dbReference type="EMBL" id="SFF84571.1"/>
    </source>
</evidence>
<sequence>MDIVLRTHQLTKRYGKKLAVSGVNMTVKRGEIYGFLGQNGAGKTTTLRMITGMVKPTAGKIELFGRTEEKGRHRLFRRMGTIIETPGAYRNLTAWENLDLHRRLMGVPEKERVEEILELVGLTEARNVKYKKFSLGMKQRLGIGRALLHQPEFLVLDEPTNGLDPQGIMEIRQLLRDLAEKRKITILISSHILSEIQQLATKIGIIHQGRLLEEIDYETLQQKNRHYLQLKVSDDRRAAFLLENRLRIADYQVAEPGVLRVYERLHESARINRLLIENGVDIAEATLMRDSLEDYFIRLTGVRANGMHSERRGA</sequence>
<evidence type="ECO:0000256" key="2">
    <source>
        <dbReference type="ARBA" id="ARBA00022448"/>
    </source>
</evidence>
<keyword evidence="3" id="KW-0547">Nucleotide-binding</keyword>
<organism evidence="6 7">
    <name type="scientific">Planifilum fulgidum</name>
    <dbReference type="NCBI Taxonomy" id="201973"/>
    <lineage>
        <taxon>Bacteria</taxon>
        <taxon>Bacillati</taxon>
        <taxon>Bacillota</taxon>
        <taxon>Bacilli</taxon>
        <taxon>Bacillales</taxon>
        <taxon>Thermoactinomycetaceae</taxon>
        <taxon>Planifilum</taxon>
    </lineage>
</organism>
<dbReference type="GO" id="GO:0005524">
    <property type="term" value="F:ATP binding"/>
    <property type="evidence" value="ECO:0007669"/>
    <property type="project" value="UniProtKB-KW"/>
</dbReference>
<protein>
    <submittedName>
        <fullName evidence="6">Bacitracin transport system ATP-binding protein</fullName>
    </submittedName>
</protein>
<evidence type="ECO:0000259" key="5">
    <source>
        <dbReference type="PROSITE" id="PS50893"/>
    </source>
</evidence>
<dbReference type="InterPro" id="IPR027417">
    <property type="entry name" value="P-loop_NTPase"/>
</dbReference>
<dbReference type="Gene3D" id="3.40.50.300">
    <property type="entry name" value="P-loop containing nucleotide triphosphate hydrolases"/>
    <property type="match status" value="1"/>
</dbReference>
<accession>A0A1I2M5W4</accession>
<gene>
    <name evidence="6" type="ORF">SAMN04488025_106121</name>
</gene>
<evidence type="ECO:0000256" key="1">
    <source>
        <dbReference type="ARBA" id="ARBA00005417"/>
    </source>
</evidence>
<evidence type="ECO:0000256" key="3">
    <source>
        <dbReference type="ARBA" id="ARBA00022741"/>
    </source>
</evidence>
<proteinExistence type="inferred from homology"/>
<dbReference type="AlphaFoldDB" id="A0A1I2M5W4"/>
<dbReference type="InterPro" id="IPR003593">
    <property type="entry name" value="AAA+_ATPase"/>
</dbReference>
<dbReference type="SMART" id="SM00382">
    <property type="entry name" value="AAA"/>
    <property type="match status" value="1"/>
</dbReference>
<dbReference type="PANTHER" id="PTHR43335">
    <property type="entry name" value="ABC TRANSPORTER, ATP-BINDING PROTEIN"/>
    <property type="match status" value="1"/>
</dbReference>
<feature type="domain" description="ABC transporter" evidence="5">
    <location>
        <begin position="5"/>
        <end position="233"/>
    </location>
</feature>
<name>A0A1I2M5W4_9BACL</name>
<dbReference type="InterPro" id="IPR003439">
    <property type="entry name" value="ABC_transporter-like_ATP-bd"/>
</dbReference>
<dbReference type="SUPFAM" id="SSF52540">
    <property type="entry name" value="P-loop containing nucleoside triphosphate hydrolases"/>
    <property type="match status" value="1"/>
</dbReference>
<dbReference type="RefSeq" id="WP_092036588.1">
    <property type="nucleotide sequence ID" value="NZ_FOOK01000006.1"/>
</dbReference>
<keyword evidence="4 6" id="KW-0067">ATP-binding</keyword>
<dbReference type="PROSITE" id="PS00211">
    <property type="entry name" value="ABC_TRANSPORTER_1"/>
    <property type="match status" value="1"/>
</dbReference>
<evidence type="ECO:0000256" key="4">
    <source>
        <dbReference type="ARBA" id="ARBA00022840"/>
    </source>
</evidence>
<dbReference type="Pfam" id="PF00005">
    <property type="entry name" value="ABC_tran"/>
    <property type="match status" value="1"/>
</dbReference>
<dbReference type="CDD" id="cd03268">
    <property type="entry name" value="ABC_BcrA_bacitracin_resist"/>
    <property type="match status" value="1"/>
</dbReference>
<dbReference type="STRING" id="201973.SAMN04488025_106121"/>
<comment type="similarity">
    <text evidence="1">Belongs to the ABC transporter superfamily.</text>
</comment>
<dbReference type="PANTHER" id="PTHR43335:SF8">
    <property type="entry name" value="ABC TRANSPORTER, ATP-BINDING PROTEIN"/>
    <property type="match status" value="1"/>
</dbReference>
<keyword evidence="7" id="KW-1185">Reference proteome</keyword>
<dbReference type="OrthoDB" id="9804819at2"/>
<dbReference type="PROSITE" id="PS50893">
    <property type="entry name" value="ABC_TRANSPORTER_2"/>
    <property type="match status" value="1"/>
</dbReference>
<dbReference type="InterPro" id="IPR017871">
    <property type="entry name" value="ABC_transporter-like_CS"/>
</dbReference>
<keyword evidence="2" id="KW-0813">Transport</keyword>